<evidence type="ECO:0000313" key="4">
    <source>
        <dbReference type="EMBL" id="MFD2703133.1"/>
    </source>
</evidence>
<dbReference type="NCBIfam" id="TIGR01214">
    <property type="entry name" value="rmlD"/>
    <property type="match status" value="1"/>
</dbReference>
<keyword evidence="5" id="KW-1185">Reference proteome</keyword>
<protein>
    <recommendedName>
        <fullName evidence="2">dTDP-4-dehydrorhamnose reductase</fullName>
        <ecNumber evidence="2">1.1.1.133</ecNumber>
    </recommendedName>
</protein>
<reference evidence="5" key="1">
    <citation type="journal article" date="2019" name="Int. J. Syst. Evol. Microbiol.">
        <title>The Global Catalogue of Microorganisms (GCM) 10K type strain sequencing project: providing services to taxonomists for standard genome sequencing and annotation.</title>
        <authorList>
            <consortium name="The Broad Institute Genomics Platform"/>
            <consortium name="The Broad Institute Genome Sequencing Center for Infectious Disease"/>
            <person name="Wu L."/>
            <person name="Ma J."/>
        </authorList>
    </citation>
    <scope>NUCLEOTIDE SEQUENCE [LARGE SCALE GENOMIC DNA]</scope>
    <source>
        <strain evidence="5">KCTC 33849</strain>
    </source>
</reference>
<dbReference type="EMBL" id="JBHUMJ010000011">
    <property type="protein sequence ID" value="MFD2703133.1"/>
    <property type="molecule type" value="Genomic_DNA"/>
</dbReference>
<dbReference type="RefSeq" id="WP_379264598.1">
    <property type="nucleotide sequence ID" value="NZ_JBHUMJ010000011.1"/>
</dbReference>
<dbReference type="PANTHER" id="PTHR10491">
    <property type="entry name" value="DTDP-4-DEHYDRORHAMNOSE REDUCTASE"/>
    <property type="match status" value="1"/>
</dbReference>
<comment type="caution">
    <text evidence="4">The sequence shown here is derived from an EMBL/GenBank/DDBJ whole genome shotgun (WGS) entry which is preliminary data.</text>
</comment>
<comment type="similarity">
    <text evidence="1 2">Belongs to the dTDP-4-dehydrorhamnose reductase family.</text>
</comment>
<comment type="pathway">
    <text evidence="2">Carbohydrate biosynthesis; dTDP-L-rhamnose biosynthesis.</text>
</comment>
<comment type="function">
    <text evidence="2">Catalyzes the reduction of dTDP-6-deoxy-L-lyxo-4-hexulose to yield dTDP-L-rhamnose.</text>
</comment>
<proteinExistence type="inferred from homology"/>
<evidence type="ECO:0000313" key="5">
    <source>
        <dbReference type="Proteomes" id="UP001597540"/>
    </source>
</evidence>
<gene>
    <name evidence="4" type="primary">rfbD</name>
    <name evidence="4" type="ORF">ACFSVM_22130</name>
</gene>
<name>A0ABW5SV43_9BACL</name>
<dbReference type="EC" id="1.1.1.133" evidence="2"/>
<evidence type="ECO:0000256" key="1">
    <source>
        <dbReference type="ARBA" id="ARBA00010944"/>
    </source>
</evidence>
<dbReference type="InterPro" id="IPR036291">
    <property type="entry name" value="NAD(P)-bd_dom_sf"/>
</dbReference>
<accession>A0ABW5SV43</accession>
<evidence type="ECO:0000256" key="2">
    <source>
        <dbReference type="RuleBase" id="RU364082"/>
    </source>
</evidence>
<dbReference type="InterPro" id="IPR029903">
    <property type="entry name" value="RmlD-like-bd"/>
</dbReference>
<keyword evidence="2" id="KW-0521">NADP</keyword>
<sequence length="286" mass="31850">MRVLVTGASGQLGREVVLALTNAGQNVLGCNRDELDITDEVICDRKIQDYRPDVVIHCAAFTAVDKAEEEADLAYKVNCIGTRNIAIAAESVGAKLVYISTDYVFDGLSSNTYVEYDSTNPKSVYGKTKLAGEVVVQNFSTKHFIVRTSWVYGLYGSNFVKTMLQLGQNKPEVKVVNDQTGSPTYTLDLANFIIELILTNKFGIYHASNSGKCTWYEFTQEIFSEAKKLGFPINANLIPCTTEDFPRPAPRPKNSVMEHMAIRANGFLDIRSWQDGLRAFLFELKN</sequence>
<dbReference type="Pfam" id="PF04321">
    <property type="entry name" value="RmlD_sub_bind"/>
    <property type="match status" value="1"/>
</dbReference>
<dbReference type="CDD" id="cd05254">
    <property type="entry name" value="dTDP_HR_like_SDR_e"/>
    <property type="match status" value="1"/>
</dbReference>
<dbReference type="Proteomes" id="UP001597540">
    <property type="component" value="Unassembled WGS sequence"/>
</dbReference>
<evidence type="ECO:0000259" key="3">
    <source>
        <dbReference type="Pfam" id="PF04321"/>
    </source>
</evidence>
<dbReference type="GO" id="GO:0008831">
    <property type="term" value="F:dTDP-4-dehydrorhamnose reductase activity"/>
    <property type="evidence" value="ECO:0007669"/>
    <property type="project" value="UniProtKB-EC"/>
</dbReference>
<dbReference type="Gene3D" id="3.40.50.720">
    <property type="entry name" value="NAD(P)-binding Rossmann-like Domain"/>
    <property type="match status" value="1"/>
</dbReference>
<organism evidence="4 5">
    <name type="scientific">Paenibacillus shunpengii</name>
    <dbReference type="NCBI Taxonomy" id="2054424"/>
    <lineage>
        <taxon>Bacteria</taxon>
        <taxon>Bacillati</taxon>
        <taxon>Bacillota</taxon>
        <taxon>Bacilli</taxon>
        <taxon>Bacillales</taxon>
        <taxon>Paenibacillaceae</taxon>
        <taxon>Paenibacillus</taxon>
    </lineage>
</organism>
<feature type="domain" description="RmlD-like substrate binding" evidence="3">
    <location>
        <begin position="1"/>
        <end position="284"/>
    </location>
</feature>
<dbReference type="SUPFAM" id="SSF51735">
    <property type="entry name" value="NAD(P)-binding Rossmann-fold domains"/>
    <property type="match status" value="1"/>
</dbReference>
<dbReference type="Gene3D" id="3.90.25.10">
    <property type="entry name" value="UDP-galactose 4-epimerase, domain 1"/>
    <property type="match status" value="1"/>
</dbReference>
<keyword evidence="2 4" id="KW-0560">Oxidoreductase</keyword>
<dbReference type="PANTHER" id="PTHR10491:SF4">
    <property type="entry name" value="METHIONINE ADENOSYLTRANSFERASE 2 SUBUNIT BETA"/>
    <property type="match status" value="1"/>
</dbReference>
<dbReference type="InterPro" id="IPR005913">
    <property type="entry name" value="dTDP_dehydrorham_reduct"/>
</dbReference>